<dbReference type="EMBL" id="JAMOIM010000029">
    <property type="protein sequence ID" value="MCW6511618.1"/>
    <property type="molecule type" value="Genomic_DNA"/>
</dbReference>
<comment type="caution">
    <text evidence="2">The sequence shown here is derived from an EMBL/GenBank/DDBJ whole genome shotgun (WGS) entry which is preliminary data.</text>
</comment>
<evidence type="ECO:0000313" key="2">
    <source>
        <dbReference type="EMBL" id="MCW6511618.1"/>
    </source>
</evidence>
<dbReference type="AlphaFoldDB" id="A0AA41Z6X4"/>
<evidence type="ECO:0000256" key="1">
    <source>
        <dbReference type="SAM" id="MobiDB-lite"/>
    </source>
</evidence>
<dbReference type="InterPro" id="IPR021074">
    <property type="entry name" value="Formate_DH_dsu"/>
</dbReference>
<keyword evidence="3" id="KW-1185">Reference proteome</keyword>
<protein>
    <submittedName>
        <fullName evidence="2">Formate dehydrogenase subunit delta</fullName>
    </submittedName>
</protein>
<dbReference type="RefSeq" id="WP_282587996.1">
    <property type="nucleotide sequence ID" value="NZ_JAMOIM010000029.1"/>
</dbReference>
<gene>
    <name evidence="2" type="ORF">M8523_26960</name>
</gene>
<dbReference type="Proteomes" id="UP001165667">
    <property type="component" value="Unassembled WGS sequence"/>
</dbReference>
<dbReference type="Pfam" id="PF11390">
    <property type="entry name" value="FdsD"/>
    <property type="match status" value="1"/>
</dbReference>
<feature type="region of interest" description="Disordered" evidence="1">
    <location>
        <begin position="71"/>
        <end position="94"/>
    </location>
</feature>
<evidence type="ECO:0000313" key="3">
    <source>
        <dbReference type="Proteomes" id="UP001165667"/>
    </source>
</evidence>
<reference evidence="2" key="1">
    <citation type="submission" date="2022-05" db="EMBL/GenBank/DDBJ databases">
        <authorList>
            <person name="Pankratov T."/>
        </authorList>
    </citation>
    <scope>NUCLEOTIDE SEQUENCE</scope>
    <source>
        <strain evidence="2">BP6-180914</strain>
    </source>
</reference>
<proteinExistence type="predicted"/>
<accession>A0AA41Z6X4</accession>
<sequence>MDAGAKLDHMANQIATFFRSYPEAEAVAGVHDHIVSFWSPVMRRDLMARAETRVGNLDPLVVAALHTLSTRKSPAQREAAGPSEVGEIGASDAG</sequence>
<name>A0AA41Z6X4_9HYPH</name>
<organism evidence="2 3">
    <name type="scientific">Lichenifustis flavocetrariae</name>
    <dbReference type="NCBI Taxonomy" id="2949735"/>
    <lineage>
        <taxon>Bacteria</taxon>
        <taxon>Pseudomonadati</taxon>
        <taxon>Pseudomonadota</taxon>
        <taxon>Alphaproteobacteria</taxon>
        <taxon>Hyphomicrobiales</taxon>
        <taxon>Lichenihabitantaceae</taxon>
        <taxon>Lichenifustis</taxon>
    </lineage>
</organism>